<gene>
    <name evidence="3" type="ORF">ERS852395_01025</name>
</gene>
<reference evidence="3 4" key="1">
    <citation type="submission" date="2015-09" db="EMBL/GenBank/DDBJ databases">
        <authorList>
            <consortium name="Pathogen Informatics"/>
        </authorList>
    </citation>
    <scope>NUCLEOTIDE SEQUENCE [LARGE SCALE GENOMIC DNA]</scope>
    <source>
        <strain evidence="3 4">2789STDY5608838</strain>
    </source>
</reference>
<dbReference type="InterPro" id="IPR052977">
    <property type="entry name" value="Polyferredoxin-like_ET"/>
</dbReference>
<sequence length="335" mass="38074">MKPEKVYACFNKDKDVRLSSSSGAVFSSLAEYVLNKNGIVYGVTMSEDCYSAEFIAVTDRSGLTKLRGSKYLQAKVGDTFKKVKVELQAGKLVLFTGTGCQVNGLKNFLGKDYKNLICVDVICHGAPSPALWREYAQYQEKKMRGKLKSINFRCKDDSWADFGMKEVIKSIPKNKMKKYFISKDNDSYMRMFLQDYCLRPSCYECTAKKVKMSDLTIADFWGINNVAPDMDDGLGTSLVLIRTAKGNELFESANRNMKMKEVSYEDGVKGNPAEYKSCARPSQRDKFFEDMRTMGFDDLKEKYAVPIQYSLKIRVKRKIKTTVKRILRVIGGGRE</sequence>
<dbReference type="Pfam" id="PF04422">
    <property type="entry name" value="FrhB_FdhB_N"/>
    <property type="match status" value="1"/>
</dbReference>
<dbReference type="PANTHER" id="PTHR43193">
    <property type="match status" value="1"/>
</dbReference>
<proteinExistence type="predicted"/>
<dbReference type="Pfam" id="PF04432">
    <property type="entry name" value="FrhB_FdhB_C"/>
    <property type="match status" value="1"/>
</dbReference>
<dbReference type="RefSeq" id="WP_055052896.1">
    <property type="nucleotide sequence ID" value="NZ_CYZA01000004.1"/>
</dbReference>
<name>A0A173YYG8_9FIRM</name>
<evidence type="ECO:0000313" key="3">
    <source>
        <dbReference type="EMBL" id="CUN68296.1"/>
    </source>
</evidence>
<dbReference type="InterPro" id="IPR007525">
    <property type="entry name" value="FrhB_FdhB_C"/>
</dbReference>
<evidence type="ECO:0000259" key="1">
    <source>
        <dbReference type="Pfam" id="PF04422"/>
    </source>
</evidence>
<feature type="domain" description="Coenzyme F420 hydrogenase/dehydrogenase beta subunit C-terminal" evidence="2">
    <location>
        <begin position="92"/>
        <end position="262"/>
    </location>
</feature>
<protein>
    <submittedName>
        <fullName evidence="3">Coenzyme F420-reducing hydrogenase subunit beta</fullName>
    </submittedName>
</protein>
<dbReference type="InterPro" id="IPR007516">
    <property type="entry name" value="Co_F420_Hydgase/DH_bsu_N"/>
</dbReference>
<organism evidence="3 4">
    <name type="scientific">Blautia obeum</name>
    <dbReference type="NCBI Taxonomy" id="40520"/>
    <lineage>
        <taxon>Bacteria</taxon>
        <taxon>Bacillati</taxon>
        <taxon>Bacillota</taxon>
        <taxon>Clostridia</taxon>
        <taxon>Lachnospirales</taxon>
        <taxon>Lachnospiraceae</taxon>
        <taxon>Blautia</taxon>
    </lineage>
</organism>
<dbReference type="EMBL" id="CYZA01000004">
    <property type="protein sequence ID" value="CUN68296.1"/>
    <property type="molecule type" value="Genomic_DNA"/>
</dbReference>
<dbReference type="PANTHER" id="PTHR43193:SF2">
    <property type="entry name" value="POLYFERREDOXIN PROTEIN FWDF"/>
    <property type="match status" value="1"/>
</dbReference>
<accession>A0A173YYG8</accession>
<dbReference type="AlphaFoldDB" id="A0A173YYG8"/>
<feature type="domain" description="Coenzyme F420 hydrogenase/dehydrogenase beta subunit N-terminal" evidence="1">
    <location>
        <begin position="6"/>
        <end position="75"/>
    </location>
</feature>
<dbReference type="Proteomes" id="UP000095447">
    <property type="component" value="Unassembled WGS sequence"/>
</dbReference>
<evidence type="ECO:0000259" key="2">
    <source>
        <dbReference type="Pfam" id="PF04432"/>
    </source>
</evidence>
<evidence type="ECO:0000313" key="4">
    <source>
        <dbReference type="Proteomes" id="UP000095447"/>
    </source>
</evidence>